<dbReference type="PROSITE" id="PS51257">
    <property type="entry name" value="PROKAR_LIPOPROTEIN"/>
    <property type="match status" value="1"/>
</dbReference>
<accession>A0A7X9XDI8</accession>
<evidence type="ECO:0000313" key="3">
    <source>
        <dbReference type="Proteomes" id="UP000576082"/>
    </source>
</evidence>
<evidence type="ECO:0008006" key="4">
    <source>
        <dbReference type="Google" id="ProtNLM"/>
    </source>
</evidence>
<reference evidence="2 3" key="1">
    <citation type="submission" date="2020-04" db="EMBL/GenBank/DDBJ databases">
        <title>Flammeovirga sp. SR4, a novel species isolated from seawater.</title>
        <authorList>
            <person name="Wang X."/>
        </authorList>
    </citation>
    <scope>NUCLEOTIDE SEQUENCE [LARGE SCALE GENOMIC DNA]</scope>
    <source>
        <strain evidence="2 3">ATCC 23126</strain>
    </source>
</reference>
<dbReference type="AlphaFoldDB" id="A0A7X9XDI8"/>
<keyword evidence="1" id="KW-0732">Signal</keyword>
<sequence length="153" mass="17265">MRKLLLLVVLSLNLFLLQSCFDNNDEVKPSEEEQLAALLIGPTWIVEESVAECNDQEYYASMQFKEDGILLTQSILVMTTFIEGANEEEMGISCDVEVTDIVASWELIESGKKMKVVSEGFTFIVDIVSMSDDKIVIYDPIEREVATLIKKNM</sequence>
<dbReference type="RefSeq" id="WP_169661055.1">
    <property type="nucleotide sequence ID" value="NZ_JABANE010000236.1"/>
</dbReference>
<feature type="chain" id="PRO_5031191478" description="Lipocalin-like domain-containing protein" evidence="1">
    <location>
        <begin position="22"/>
        <end position="153"/>
    </location>
</feature>
<comment type="caution">
    <text evidence="2">The sequence shown here is derived from an EMBL/GenBank/DDBJ whole genome shotgun (WGS) entry which is preliminary data.</text>
</comment>
<evidence type="ECO:0000256" key="1">
    <source>
        <dbReference type="SAM" id="SignalP"/>
    </source>
</evidence>
<evidence type="ECO:0000313" key="2">
    <source>
        <dbReference type="EMBL" id="NME72897.1"/>
    </source>
</evidence>
<proteinExistence type="predicted"/>
<keyword evidence="3" id="KW-1185">Reference proteome</keyword>
<organism evidence="2 3">
    <name type="scientific">Flammeovirga aprica JL-4</name>
    <dbReference type="NCBI Taxonomy" id="694437"/>
    <lineage>
        <taxon>Bacteria</taxon>
        <taxon>Pseudomonadati</taxon>
        <taxon>Bacteroidota</taxon>
        <taxon>Cytophagia</taxon>
        <taxon>Cytophagales</taxon>
        <taxon>Flammeovirgaceae</taxon>
        <taxon>Flammeovirga</taxon>
    </lineage>
</organism>
<feature type="signal peptide" evidence="1">
    <location>
        <begin position="1"/>
        <end position="21"/>
    </location>
</feature>
<name>A0A7X9XDI8_9BACT</name>
<dbReference type="EMBL" id="JABANE010000236">
    <property type="protein sequence ID" value="NME72897.1"/>
    <property type="molecule type" value="Genomic_DNA"/>
</dbReference>
<dbReference type="Proteomes" id="UP000576082">
    <property type="component" value="Unassembled WGS sequence"/>
</dbReference>
<gene>
    <name evidence="2" type="ORF">HHU12_33375</name>
</gene>
<protein>
    <recommendedName>
        <fullName evidence="4">Lipocalin-like domain-containing protein</fullName>
    </recommendedName>
</protein>